<protein>
    <submittedName>
        <fullName evidence="2">F-box domain-containing protein</fullName>
    </submittedName>
</protein>
<dbReference type="AlphaFoldDB" id="A0A7E4VXA7"/>
<dbReference type="SUPFAM" id="SSF52047">
    <property type="entry name" value="RNI-like"/>
    <property type="match status" value="1"/>
</dbReference>
<keyword evidence="1" id="KW-1185">Reference proteome</keyword>
<dbReference type="WBParaSite" id="Pan_g4349.t1">
    <property type="protein sequence ID" value="Pan_g4349.t1"/>
    <property type="gene ID" value="Pan_g4349"/>
</dbReference>
<evidence type="ECO:0000313" key="1">
    <source>
        <dbReference type="Proteomes" id="UP000492821"/>
    </source>
</evidence>
<dbReference type="Proteomes" id="UP000492821">
    <property type="component" value="Unassembled WGS sequence"/>
</dbReference>
<reference evidence="1" key="1">
    <citation type="journal article" date="2013" name="Genetics">
        <title>The draft genome and transcriptome of Panagrellus redivivus are shaped by the harsh demands of a free-living lifestyle.</title>
        <authorList>
            <person name="Srinivasan J."/>
            <person name="Dillman A.R."/>
            <person name="Macchietto M.G."/>
            <person name="Heikkinen L."/>
            <person name="Lakso M."/>
            <person name="Fracchia K.M."/>
            <person name="Antoshechkin I."/>
            <person name="Mortazavi A."/>
            <person name="Wong G."/>
            <person name="Sternberg P.W."/>
        </authorList>
    </citation>
    <scope>NUCLEOTIDE SEQUENCE [LARGE SCALE GENOMIC DNA]</scope>
    <source>
        <strain evidence="1">MT8872</strain>
    </source>
</reference>
<evidence type="ECO:0000313" key="2">
    <source>
        <dbReference type="WBParaSite" id="Pan_g4349.t1"/>
    </source>
</evidence>
<name>A0A7E4VXA7_PANRE</name>
<organism evidence="1 2">
    <name type="scientific">Panagrellus redivivus</name>
    <name type="common">Microworm</name>
    <dbReference type="NCBI Taxonomy" id="6233"/>
    <lineage>
        <taxon>Eukaryota</taxon>
        <taxon>Metazoa</taxon>
        <taxon>Ecdysozoa</taxon>
        <taxon>Nematoda</taxon>
        <taxon>Chromadorea</taxon>
        <taxon>Rhabditida</taxon>
        <taxon>Tylenchina</taxon>
        <taxon>Panagrolaimomorpha</taxon>
        <taxon>Panagrolaimoidea</taxon>
        <taxon>Panagrolaimidae</taxon>
        <taxon>Panagrellus</taxon>
    </lineage>
</organism>
<sequence length="362" mass="41587">MNVAQLKPHLVFEMMETLIARFAGPFPRSTKITINIDPMISAAMSGQAVFRMFARFVQANFILYPPYDEPFFCWFPDRKITLEASNPRTLIPFIEFVHSAAIFGLAYRPAYIKTLERLVRKDLRHIELPYEQPSGLKGLENILPEIAELETTSNMFLALLSNTNFYFPSLKRLTLKECAFDCISQIVTVPVEFPLLETFKLESDGVHYTTTKNITFAENCFPTVKNLIINILELDTPFSESDVERVAQWLKSFTSLATANICIHRPVYRNGYCLLRDPEITRLHNAFKSIDFGVPLQLTFKLTFTRFTNPKEKITAEQYIEQSFPSFKRVPDSTPATFIYKDQLPGKTFQHIIENCVPCSSD</sequence>
<reference evidence="2" key="2">
    <citation type="submission" date="2020-10" db="UniProtKB">
        <authorList>
            <consortium name="WormBaseParasite"/>
        </authorList>
    </citation>
    <scope>IDENTIFICATION</scope>
</reference>
<proteinExistence type="predicted"/>
<accession>A0A7E4VXA7</accession>